<feature type="chain" id="PRO_5045300442" description="DUF11 domain-containing protein" evidence="1">
    <location>
        <begin position="39"/>
        <end position="338"/>
    </location>
</feature>
<reference evidence="4" key="1">
    <citation type="journal article" date="2019" name="Int. J. Syst. Evol. Microbiol.">
        <title>The Global Catalogue of Microorganisms (GCM) 10K type strain sequencing project: providing services to taxonomists for standard genome sequencing and annotation.</title>
        <authorList>
            <consortium name="The Broad Institute Genomics Platform"/>
            <consortium name="The Broad Institute Genome Sequencing Center for Infectious Disease"/>
            <person name="Wu L."/>
            <person name="Ma J."/>
        </authorList>
    </citation>
    <scope>NUCLEOTIDE SEQUENCE [LARGE SCALE GENOMIC DNA]</scope>
    <source>
        <strain evidence="4">CGMCC 1.12449</strain>
    </source>
</reference>
<sequence>MLRTSSLHNRLQAACPRFATLSVCAFAIGAIAHTPAWAAGTLAGTNIENIATASFDTGSGTVDIQSNTSVILVDELLDVTVASTDPGDVTTTPGATGVSLTYRVTNNGNGPESFRLTVNVANSGDDFDPVFGQIVIDTNNNGVYDAGVDTVYVAGTNDPLLQPDESVNVFVLTNIPSTQANGDRASVSLVASAGTGTGAPGTTFAGAGEGGGDAVVGTTGADGDANGFIRVDAASVVLAKSATILDPFGGSNAVPGSIITYTLVATVGGTGTLNNLVINDPLPAGTSYVAGSLTLQAASLTDAADTDAGNFNGTRVSVTLGNVPSGETRTVTFQTRIQ</sequence>
<dbReference type="InterPro" id="IPR001434">
    <property type="entry name" value="OmcB-like_DUF11"/>
</dbReference>
<feature type="domain" description="DUF11" evidence="2">
    <location>
        <begin position="252"/>
        <end position="337"/>
    </location>
</feature>
<dbReference type="InterPro" id="IPR047589">
    <property type="entry name" value="DUF11_rpt"/>
</dbReference>
<evidence type="ECO:0000313" key="3">
    <source>
        <dbReference type="EMBL" id="MFD1765699.1"/>
    </source>
</evidence>
<evidence type="ECO:0000256" key="1">
    <source>
        <dbReference type="SAM" id="SignalP"/>
    </source>
</evidence>
<dbReference type="NCBIfam" id="TIGR01451">
    <property type="entry name" value="B_ant_repeat"/>
    <property type="match status" value="1"/>
</dbReference>
<dbReference type="RefSeq" id="WP_381511074.1">
    <property type="nucleotide sequence ID" value="NZ_JBHUEL010000002.1"/>
</dbReference>
<gene>
    <name evidence="3" type="ORF">ACFSAG_02435</name>
</gene>
<name>A0ABW4MBQ8_9SPHN</name>
<evidence type="ECO:0000313" key="4">
    <source>
        <dbReference type="Proteomes" id="UP001597215"/>
    </source>
</evidence>
<dbReference type="Proteomes" id="UP001597215">
    <property type="component" value="Unassembled WGS sequence"/>
</dbReference>
<dbReference type="SUPFAM" id="SSF49401">
    <property type="entry name" value="Bacterial adhesins"/>
    <property type="match status" value="1"/>
</dbReference>
<comment type="caution">
    <text evidence="3">The sequence shown here is derived from an EMBL/GenBank/DDBJ whole genome shotgun (WGS) entry which is preliminary data.</text>
</comment>
<dbReference type="EMBL" id="JBHUEL010000002">
    <property type="protein sequence ID" value="MFD1765699.1"/>
    <property type="molecule type" value="Genomic_DNA"/>
</dbReference>
<evidence type="ECO:0000259" key="2">
    <source>
        <dbReference type="Pfam" id="PF01345"/>
    </source>
</evidence>
<protein>
    <recommendedName>
        <fullName evidence="2">DUF11 domain-containing protein</fullName>
    </recommendedName>
</protein>
<dbReference type="Gene3D" id="2.60.40.740">
    <property type="match status" value="1"/>
</dbReference>
<keyword evidence="4" id="KW-1185">Reference proteome</keyword>
<feature type="signal peptide" evidence="1">
    <location>
        <begin position="1"/>
        <end position="38"/>
    </location>
</feature>
<accession>A0ABW4MBQ8</accession>
<organism evidence="3 4">
    <name type="scientific">Sphingorhabdus buctiana</name>
    <dbReference type="NCBI Taxonomy" id="1508805"/>
    <lineage>
        <taxon>Bacteria</taxon>
        <taxon>Pseudomonadati</taxon>
        <taxon>Pseudomonadota</taxon>
        <taxon>Alphaproteobacteria</taxon>
        <taxon>Sphingomonadales</taxon>
        <taxon>Sphingomonadaceae</taxon>
        <taxon>Sphingorhabdus</taxon>
    </lineage>
</organism>
<proteinExistence type="predicted"/>
<dbReference type="Pfam" id="PF01345">
    <property type="entry name" value="DUF11"/>
    <property type="match status" value="1"/>
</dbReference>
<keyword evidence="1" id="KW-0732">Signal</keyword>
<dbReference type="InterPro" id="IPR008966">
    <property type="entry name" value="Adhesion_dom_sf"/>
</dbReference>